<keyword evidence="1" id="KW-0812">Transmembrane</keyword>
<gene>
    <name evidence="3" type="ORF">PV02_09780</name>
</gene>
<protein>
    <recommendedName>
        <fullName evidence="2">CAAX prenyl protease 2/Lysostaphin resistance protein A-like domain-containing protein</fullName>
    </recommendedName>
</protein>
<dbReference type="Pfam" id="PF02517">
    <property type="entry name" value="Rce1-like"/>
    <property type="match status" value="1"/>
</dbReference>
<accession>A0AAE3HC76</accession>
<evidence type="ECO:0000313" key="4">
    <source>
        <dbReference type="Proteomes" id="UP001206983"/>
    </source>
</evidence>
<dbReference type="Proteomes" id="UP001206983">
    <property type="component" value="Unassembled WGS sequence"/>
</dbReference>
<feature type="transmembrane region" description="Helical" evidence="1">
    <location>
        <begin position="252"/>
        <end position="272"/>
    </location>
</feature>
<dbReference type="AlphaFoldDB" id="A0AAE3HC76"/>
<comment type="caution">
    <text evidence="3">The sequence shown here is derived from an EMBL/GenBank/DDBJ whole genome shotgun (WGS) entry which is preliminary data.</text>
</comment>
<evidence type="ECO:0000313" key="3">
    <source>
        <dbReference type="EMBL" id="MCQ6963459.1"/>
    </source>
</evidence>
<feature type="transmembrane region" description="Helical" evidence="1">
    <location>
        <begin position="29"/>
        <end position="47"/>
    </location>
</feature>
<sequence length="273" mass="29869">MKLQPDNEGYGQDNLYRLSFSQSLSSGRTVGAFVLAIILAELLLFSGNVKGGISLHFLLLISIPLLLSVIRERETVYALQALMLLPLLRLVNVSMPISDASLLLFVVVYIPMLIPVYLMIRHQGLTDVQLGIVYERLVAYIPIGIVLGALLGAGEYLIIGSSYLIPGLSDPFILVFASVVFLYVGLIEEFIFRSLIQVKLEGLFGLTPGLLAASLLFGVMHSIYGEITEMAYIFVVGIVLGYLFQRTRSLPLVAVAHGVANIVLFVLLPLVML</sequence>
<keyword evidence="1" id="KW-0472">Membrane</keyword>
<reference evidence="3 4" key="1">
    <citation type="journal article" date="2011" name="Appl. Environ. Microbiol.">
        <title>Methanogenic archaea isolated from Taiwan's Chelungpu fault.</title>
        <authorList>
            <person name="Wu S.Y."/>
            <person name="Lai M.C."/>
        </authorList>
    </citation>
    <scope>NUCLEOTIDE SEQUENCE [LARGE SCALE GENOMIC DNA]</scope>
    <source>
        <strain evidence="3 4">St545Mb</strain>
    </source>
</reference>
<feature type="transmembrane region" description="Helical" evidence="1">
    <location>
        <begin position="101"/>
        <end position="120"/>
    </location>
</feature>
<feature type="domain" description="CAAX prenyl protease 2/Lysostaphin resistance protein A-like" evidence="2">
    <location>
        <begin position="173"/>
        <end position="263"/>
    </location>
</feature>
<keyword evidence="4" id="KW-1185">Reference proteome</keyword>
<dbReference type="GO" id="GO:0080120">
    <property type="term" value="P:CAAX-box protein maturation"/>
    <property type="evidence" value="ECO:0007669"/>
    <property type="project" value="UniProtKB-ARBA"/>
</dbReference>
<dbReference type="GO" id="GO:0004175">
    <property type="term" value="F:endopeptidase activity"/>
    <property type="evidence" value="ECO:0007669"/>
    <property type="project" value="UniProtKB-ARBA"/>
</dbReference>
<organism evidence="3 4">
    <name type="scientific">Methanolobus chelungpuianus</name>
    <dbReference type="NCBI Taxonomy" id="502115"/>
    <lineage>
        <taxon>Archaea</taxon>
        <taxon>Methanobacteriati</taxon>
        <taxon>Methanobacteriota</taxon>
        <taxon>Stenosarchaea group</taxon>
        <taxon>Methanomicrobia</taxon>
        <taxon>Methanosarcinales</taxon>
        <taxon>Methanosarcinaceae</taxon>
        <taxon>Methanolobus</taxon>
    </lineage>
</organism>
<feature type="transmembrane region" description="Helical" evidence="1">
    <location>
        <begin position="53"/>
        <end position="70"/>
    </location>
</feature>
<feature type="transmembrane region" description="Helical" evidence="1">
    <location>
        <begin position="230"/>
        <end position="245"/>
    </location>
</feature>
<evidence type="ECO:0000256" key="1">
    <source>
        <dbReference type="SAM" id="Phobius"/>
    </source>
</evidence>
<name>A0AAE3HC76_9EURY</name>
<evidence type="ECO:0000259" key="2">
    <source>
        <dbReference type="Pfam" id="PF02517"/>
    </source>
</evidence>
<feature type="transmembrane region" description="Helical" evidence="1">
    <location>
        <begin position="140"/>
        <end position="165"/>
    </location>
</feature>
<dbReference type="EMBL" id="JTEO01000005">
    <property type="protein sequence ID" value="MCQ6963459.1"/>
    <property type="molecule type" value="Genomic_DNA"/>
</dbReference>
<keyword evidence="1" id="KW-1133">Transmembrane helix</keyword>
<feature type="transmembrane region" description="Helical" evidence="1">
    <location>
        <begin position="203"/>
        <end position="224"/>
    </location>
</feature>
<proteinExistence type="predicted"/>
<feature type="transmembrane region" description="Helical" evidence="1">
    <location>
        <begin position="171"/>
        <end position="191"/>
    </location>
</feature>
<dbReference type="InterPro" id="IPR003675">
    <property type="entry name" value="Rce1/LyrA-like_dom"/>
</dbReference>